<evidence type="ECO:0000256" key="2">
    <source>
        <dbReference type="ARBA" id="ARBA00022649"/>
    </source>
</evidence>
<evidence type="ECO:0000256" key="1">
    <source>
        <dbReference type="ARBA" id="ARBA00008918"/>
    </source>
</evidence>
<evidence type="ECO:0000313" key="4">
    <source>
        <dbReference type="EMBL" id="VFP84494.1"/>
    </source>
</evidence>
<gene>
    <name evidence="4" type="primary">ratA</name>
    <name evidence="4" type="ORF">ERCILAFE3058_581</name>
</gene>
<dbReference type="CDD" id="cd07813">
    <property type="entry name" value="COQ10p_like"/>
    <property type="match status" value="1"/>
</dbReference>
<evidence type="ECO:0000313" key="5">
    <source>
        <dbReference type="Proteomes" id="UP000294418"/>
    </source>
</evidence>
<dbReference type="SUPFAM" id="SSF55961">
    <property type="entry name" value="Bet v1-like"/>
    <property type="match status" value="1"/>
</dbReference>
<accession>A0A451DDD8</accession>
<dbReference type="PANTHER" id="PTHR12901:SF10">
    <property type="entry name" value="COENZYME Q-BINDING PROTEIN COQ10, MITOCHONDRIAL"/>
    <property type="match status" value="1"/>
</dbReference>
<dbReference type="Gene3D" id="3.30.530.20">
    <property type="match status" value="1"/>
</dbReference>
<proteinExistence type="inferred from homology"/>
<dbReference type="InterPro" id="IPR005031">
    <property type="entry name" value="COQ10_START"/>
</dbReference>
<sequence length="145" mass="16640">MSQISDSLLVPFSTEKMYRLVNDVSSYPQFLSGCISSQVLNANDFFMTASIEISIAGFIRQRFITRNTLTHNHSIHIQLLEGPFRTLSGIWNFTAKKKETCQVQLHLNVEFTNIFMEIAFKTTLDKIHSSLLKAFNKRAREVYTA</sequence>
<dbReference type="InterPro" id="IPR023393">
    <property type="entry name" value="START-like_dom_sf"/>
</dbReference>
<keyword evidence="2" id="KW-1277">Toxin-antitoxin system</keyword>
<dbReference type="PANTHER" id="PTHR12901">
    <property type="entry name" value="SPERM PROTEIN HOMOLOG"/>
    <property type="match status" value="1"/>
</dbReference>
<dbReference type="GO" id="GO:0048039">
    <property type="term" value="F:ubiquinone binding"/>
    <property type="evidence" value="ECO:0007669"/>
    <property type="project" value="InterPro"/>
</dbReference>
<organism evidence="4 5">
    <name type="scientific">Candidatus Erwinia haradaeae</name>
    <dbReference type="NCBI Taxonomy" id="1922217"/>
    <lineage>
        <taxon>Bacteria</taxon>
        <taxon>Pseudomonadati</taxon>
        <taxon>Pseudomonadota</taxon>
        <taxon>Gammaproteobacteria</taxon>
        <taxon>Enterobacterales</taxon>
        <taxon>Erwiniaceae</taxon>
        <taxon>Erwinia</taxon>
    </lineage>
</organism>
<dbReference type="RefSeq" id="WP_157989949.1">
    <property type="nucleotide sequence ID" value="NZ_LR217720.1"/>
</dbReference>
<dbReference type="AlphaFoldDB" id="A0A451DDD8"/>
<protein>
    <submittedName>
        <fullName evidence="4">Ribosome association toxin RatA</fullName>
    </submittedName>
</protein>
<reference evidence="4 5" key="1">
    <citation type="submission" date="2019-02" db="EMBL/GenBank/DDBJ databases">
        <authorList>
            <person name="Manzano-Marin A."/>
            <person name="Manzano-Marin A."/>
        </authorList>
    </citation>
    <scope>NUCLEOTIDE SEQUENCE [LARGE SCALE GENOMIC DNA]</scope>
    <source>
        <strain evidence="4 5">ErCilaricifoliae</strain>
    </source>
</reference>
<dbReference type="GO" id="GO:0045333">
    <property type="term" value="P:cellular respiration"/>
    <property type="evidence" value="ECO:0007669"/>
    <property type="project" value="InterPro"/>
</dbReference>
<dbReference type="Proteomes" id="UP000294418">
    <property type="component" value="Chromosome"/>
</dbReference>
<feature type="domain" description="Coenzyme Q-binding protein COQ10 START" evidence="3">
    <location>
        <begin position="10"/>
        <end position="135"/>
    </location>
</feature>
<dbReference type="OrthoDB" id="9804759at2"/>
<dbReference type="EMBL" id="LR217720">
    <property type="protein sequence ID" value="VFP84494.1"/>
    <property type="molecule type" value="Genomic_DNA"/>
</dbReference>
<dbReference type="Pfam" id="PF03364">
    <property type="entry name" value="Polyketide_cyc"/>
    <property type="match status" value="1"/>
</dbReference>
<comment type="similarity">
    <text evidence="1">Belongs to the ribosome association toxin RatA family.</text>
</comment>
<dbReference type="InterPro" id="IPR044996">
    <property type="entry name" value="COQ10-like"/>
</dbReference>
<evidence type="ECO:0000259" key="3">
    <source>
        <dbReference type="Pfam" id="PF03364"/>
    </source>
</evidence>
<name>A0A451DDD8_9GAMM</name>